<evidence type="ECO:0000256" key="1">
    <source>
        <dbReference type="SAM" id="MobiDB-lite"/>
    </source>
</evidence>
<dbReference type="Proteomes" id="UP001275084">
    <property type="component" value="Unassembled WGS sequence"/>
</dbReference>
<feature type="region of interest" description="Disordered" evidence="1">
    <location>
        <begin position="81"/>
        <end position="243"/>
    </location>
</feature>
<sequence>MPNKGGLELAKSLDHSIPEHQHLRSVSSSYPSEAGGARSPELTVSPPVTFGRRILSSLEAYGFPNPHLAFLQSSSGSSERVVGAAGKEADVEGTSVEEVEGEKLDSSQTKTPSPLPETVDIPIPERSPLRAREISTESPIPIHVDAEKDIESHSVPTDIGADEDTDPNPASPSTIRRHLLPPSSTSTSLSSSDKENTNISTQCLPRVSTDPDRGAFALDSGSDGDVSPFQSARGGGGYYDTKPPFPRRAVSGLKRRISKLHLRPKVKKWIVRQFHASRKGSRVIVTKVRGRRGRAAAASRSGGATGTGGEGNGVGSGKMKGVGDAFKRRVKRGAAARAKAKGSNGAAKKRAERSIRVLGAAGLLSIFKVASVGKGGQGR</sequence>
<accession>A0AAJ0ME65</accession>
<dbReference type="AlphaFoldDB" id="A0AAJ0ME65"/>
<evidence type="ECO:0000313" key="2">
    <source>
        <dbReference type="EMBL" id="KAK3353170.1"/>
    </source>
</evidence>
<reference evidence="2" key="1">
    <citation type="journal article" date="2023" name="Mol. Phylogenet. Evol.">
        <title>Genome-scale phylogeny and comparative genomics of the fungal order Sordariales.</title>
        <authorList>
            <person name="Hensen N."/>
            <person name="Bonometti L."/>
            <person name="Westerberg I."/>
            <person name="Brannstrom I.O."/>
            <person name="Guillou S."/>
            <person name="Cros-Aarteil S."/>
            <person name="Calhoun S."/>
            <person name="Haridas S."/>
            <person name="Kuo A."/>
            <person name="Mondo S."/>
            <person name="Pangilinan J."/>
            <person name="Riley R."/>
            <person name="LaButti K."/>
            <person name="Andreopoulos B."/>
            <person name="Lipzen A."/>
            <person name="Chen C."/>
            <person name="Yan M."/>
            <person name="Daum C."/>
            <person name="Ng V."/>
            <person name="Clum A."/>
            <person name="Steindorff A."/>
            <person name="Ohm R.A."/>
            <person name="Martin F."/>
            <person name="Silar P."/>
            <person name="Natvig D.O."/>
            <person name="Lalanne C."/>
            <person name="Gautier V."/>
            <person name="Ament-Velasquez S.L."/>
            <person name="Kruys A."/>
            <person name="Hutchinson M.I."/>
            <person name="Powell A.J."/>
            <person name="Barry K."/>
            <person name="Miller A.N."/>
            <person name="Grigoriev I.V."/>
            <person name="Debuchy R."/>
            <person name="Gladieux P."/>
            <person name="Hiltunen Thoren M."/>
            <person name="Johannesson H."/>
        </authorList>
    </citation>
    <scope>NUCLEOTIDE SEQUENCE</scope>
    <source>
        <strain evidence="2">CBS 955.72</strain>
    </source>
</reference>
<reference evidence="2" key="2">
    <citation type="submission" date="2023-06" db="EMBL/GenBank/DDBJ databases">
        <authorList>
            <consortium name="Lawrence Berkeley National Laboratory"/>
            <person name="Haridas S."/>
            <person name="Hensen N."/>
            <person name="Bonometti L."/>
            <person name="Westerberg I."/>
            <person name="Brannstrom I.O."/>
            <person name="Guillou S."/>
            <person name="Cros-Aarteil S."/>
            <person name="Calhoun S."/>
            <person name="Kuo A."/>
            <person name="Mondo S."/>
            <person name="Pangilinan J."/>
            <person name="Riley R."/>
            <person name="Labutti K."/>
            <person name="Andreopoulos B."/>
            <person name="Lipzen A."/>
            <person name="Chen C."/>
            <person name="Yanf M."/>
            <person name="Daum C."/>
            <person name="Ng V."/>
            <person name="Clum A."/>
            <person name="Steindorff A."/>
            <person name="Ohm R."/>
            <person name="Martin F."/>
            <person name="Silar P."/>
            <person name="Natvig D."/>
            <person name="Lalanne C."/>
            <person name="Gautier V."/>
            <person name="Ament-Velasquez S.L."/>
            <person name="Kruys A."/>
            <person name="Hutchinson M.I."/>
            <person name="Powell A.J."/>
            <person name="Barry K."/>
            <person name="Miller A.N."/>
            <person name="Grigoriev I.V."/>
            <person name="Debuchy R."/>
            <person name="Gladieux P."/>
            <person name="Thoren M.H."/>
            <person name="Johannesson H."/>
        </authorList>
    </citation>
    <scope>NUCLEOTIDE SEQUENCE</scope>
    <source>
        <strain evidence="2">CBS 955.72</strain>
    </source>
</reference>
<keyword evidence="3" id="KW-1185">Reference proteome</keyword>
<dbReference type="EMBL" id="JAUIQD010000004">
    <property type="protein sequence ID" value="KAK3353170.1"/>
    <property type="molecule type" value="Genomic_DNA"/>
</dbReference>
<gene>
    <name evidence="2" type="ORF">B0T25DRAFT_518292</name>
</gene>
<feature type="compositionally biased region" description="Gly residues" evidence="1">
    <location>
        <begin position="303"/>
        <end position="320"/>
    </location>
</feature>
<evidence type="ECO:0000313" key="3">
    <source>
        <dbReference type="Proteomes" id="UP001275084"/>
    </source>
</evidence>
<proteinExistence type="predicted"/>
<feature type="region of interest" description="Disordered" evidence="1">
    <location>
        <begin position="1"/>
        <end position="46"/>
    </location>
</feature>
<name>A0AAJ0ME65_9PEZI</name>
<feature type="compositionally biased region" description="Low complexity" evidence="1">
    <location>
        <begin position="180"/>
        <end position="191"/>
    </location>
</feature>
<protein>
    <submittedName>
        <fullName evidence="2">Uncharacterized protein</fullName>
    </submittedName>
</protein>
<feature type="compositionally biased region" description="Basic and acidic residues" evidence="1">
    <location>
        <begin position="11"/>
        <end position="22"/>
    </location>
</feature>
<feature type="region of interest" description="Disordered" evidence="1">
    <location>
        <begin position="289"/>
        <end position="321"/>
    </location>
</feature>
<organism evidence="2 3">
    <name type="scientific">Lasiosphaeria hispida</name>
    <dbReference type="NCBI Taxonomy" id="260671"/>
    <lineage>
        <taxon>Eukaryota</taxon>
        <taxon>Fungi</taxon>
        <taxon>Dikarya</taxon>
        <taxon>Ascomycota</taxon>
        <taxon>Pezizomycotina</taxon>
        <taxon>Sordariomycetes</taxon>
        <taxon>Sordariomycetidae</taxon>
        <taxon>Sordariales</taxon>
        <taxon>Lasiosphaeriaceae</taxon>
        <taxon>Lasiosphaeria</taxon>
    </lineage>
</organism>
<comment type="caution">
    <text evidence="2">The sequence shown here is derived from an EMBL/GenBank/DDBJ whole genome shotgun (WGS) entry which is preliminary data.</text>
</comment>